<evidence type="ECO:0000256" key="1">
    <source>
        <dbReference type="SAM" id="MobiDB-lite"/>
    </source>
</evidence>
<proteinExistence type="predicted"/>
<keyword evidence="4" id="KW-1185">Reference proteome</keyword>
<organism evidence="3 4">
    <name type="scientific">Streptomyces mooreae</name>
    <dbReference type="NCBI Taxonomy" id="3075523"/>
    <lineage>
        <taxon>Bacteria</taxon>
        <taxon>Bacillati</taxon>
        <taxon>Actinomycetota</taxon>
        <taxon>Actinomycetes</taxon>
        <taxon>Kitasatosporales</taxon>
        <taxon>Streptomycetaceae</taxon>
        <taxon>Streptomyces</taxon>
    </lineage>
</organism>
<gene>
    <name evidence="3" type="ORF">RM550_01550</name>
</gene>
<feature type="domain" description="DUF6603" evidence="2">
    <location>
        <begin position="487"/>
        <end position="961"/>
    </location>
</feature>
<evidence type="ECO:0000259" key="2">
    <source>
        <dbReference type="Pfam" id="PF20248"/>
    </source>
</evidence>
<dbReference type="Proteomes" id="UP001180551">
    <property type="component" value="Unassembled WGS sequence"/>
</dbReference>
<protein>
    <recommendedName>
        <fullName evidence="2">DUF6603 domain-containing protein</fullName>
    </recommendedName>
</protein>
<name>A0ABU2T2I4_9ACTN</name>
<evidence type="ECO:0000313" key="3">
    <source>
        <dbReference type="EMBL" id="MDT0454424.1"/>
    </source>
</evidence>
<sequence length="1196" mass="126062">MTFGKLKEWLNGLSPGQGLDLPDGLPDELGDLKNAVNIEALADWFAVGSGLTEIEADAGNLCLSGTVAPGTPTISLWFFTAADSEPVADDVEILGVRIAVSLASHPVLSVLSGIGIRDVVLVYEIRMLEGAAVRRLYAQAELPVKDGESLLITCALEFDAGQKSFEFLLEPESGKGWRIAEAVFGLFGVAPPLVLKDMFPERLMVAYDTGTGTSGFRVAADVRFPLGDADADLALRAQLVRRADNDYEKEVSGALRVQVPDDLGDVRVLAFDVMYEELPGTNVVTASWAADAGLPLTDLVAALGVDMPDLPEALRPELHALSMRYDSATRQVLLTAETERTGWVYASRPGAGPGSPRRTAAAVRVQLGARASDLPLVGEAIPPGADLVLDGIAFTLAPTGWTADQAAALNSVLDHVDPAADRRLPRFAADTTAGPGVAVLIELSIAGVPQAPLVLPVTTGTGGALVAASRGPVAVRAADESGARALDLTFGAVRISRIGVGLANGQIFVAFDATLAVGPVELDLIGLGLGIDANLDVRPRLQGAGIRLDKPPLKLSGALESREQAGFSTYLTGLVVVETGFFALRAAASYARSVDGWSSVFLFGEVAAQGGQGLFGPPAFQVTAISLGFGVNSTVRTPSIDNVGQFPLVQRLAGGEDQSLEEVLEKLAGPGGWITPRKDQYWGAGGVEFTSFKFLEARALLLVEGGQRWQVMLIGRATVALPRSRAAKQPIARVVVDLAIAYQEERHLFSMDAVVAPGSYILDPAAELSGGLSLHIWSKDTTASGGGKGFVFTLGGYHPKFKIPAYYPKVPRVGWKWSRGDVVIRSEMYAAVTDGAFMAGGALDARYDRGHGIRLEAWFTAHADVLVQWKPFYFELSAGMSIGVAATVKVLFVRVRVSLSVGVSLDLWGPPIGGRVKVKVWFISFTIGIGGGRDSTMPAVEWDEFRMQVPAPLRVVPLHGLLADVAPSEVVAREENGDPLLISADGFAVTTEAAIPASKITLNDKGLAGGDSGTVNIRPMRRTGVRSHHRVRLHRYDTLFDDYEKEGWKVELVRQGLPKALWGTPLTSASEALHEDGVLDGCLAGVRFVVPPPKLTEGLGPVTSQALDVDGQPPSGIPLRDPAAAGPEPVEDDDSIAKITHRGTGIGSDACHAERTGVHTALAALGFAPGANGTLSGYAERASSTFTDPPLATAAP</sequence>
<reference evidence="3" key="1">
    <citation type="submission" date="2024-05" db="EMBL/GenBank/DDBJ databases">
        <title>30 novel species of actinomycetes from the DSMZ collection.</title>
        <authorList>
            <person name="Nouioui I."/>
        </authorList>
    </citation>
    <scope>NUCLEOTIDE SEQUENCE</scope>
    <source>
        <strain evidence="3">DSM 41527</strain>
    </source>
</reference>
<evidence type="ECO:0000313" key="4">
    <source>
        <dbReference type="Proteomes" id="UP001180551"/>
    </source>
</evidence>
<feature type="region of interest" description="Disordered" evidence="1">
    <location>
        <begin position="1110"/>
        <end position="1133"/>
    </location>
</feature>
<dbReference type="InterPro" id="IPR046538">
    <property type="entry name" value="DUF6603"/>
</dbReference>
<dbReference type="RefSeq" id="WP_311621912.1">
    <property type="nucleotide sequence ID" value="NZ_JAVRFE010000001.1"/>
</dbReference>
<comment type="caution">
    <text evidence="3">The sequence shown here is derived from an EMBL/GenBank/DDBJ whole genome shotgun (WGS) entry which is preliminary data.</text>
</comment>
<accession>A0ABU2T2I4</accession>
<dbReference type="EMBL" id="JAVRFE010000001">
    <property type="protein sequence ID" value="MDT0454424.1"/>
    <property type="molecule type" value="Genomic_DNA"/>
</dbReference>
<dbReference type="Pfam" id="PF20248">
    <property type="entry name" value="DUF6603"/>
    <property type="match status" value="1"/>
</dbReference>
<feature type="region of interest" description="Disordered" evidence="1">
    <location>
        <begin position="1176"/>
        <end position="1196"/>
    </location>
</feature>